<feature type="transmembrane region" description="Helical" evidence="9">
    <location>
        <begin position="189"/>
        <end position="212"/>
    </location>
</feature>
<evidence type="ECO:0000256" key="7">
    <source>
        <dbReference type="ARBA" id="ARBA00023170"/>
    </source>
</evidence>
<organism evidence="11 12">
    <name type="scientific">Batillaria attramentaria</name>
    <dbReference type="NCBI Taxonomy" id="370345"/>
    <lineage>
        <taxon>Eukaryota</taxon>
        <taxon>Metazoa</taxon>
        <taxon>Spiralia</taxon>
        <taxon>Lophotrochozoa</taxon>
        <taxon>Mollusca</taxon>
        <taxon>Gastropoda</taxon>
        <taxon>Caenogastropoda</taxon>
        <taxon>Sorbeoconcha</taxon>
        <taxon>Cerithioidea</taxon>
        <taxon>Batillariidae</taxon>
        <taxon>Batillaria</taxon>
    </lineage>
</organism>
<dbReference type="GO" id="GO:0004930">
    <property type="term" value="F:G protein-coupled receptor activity"/>
    <property type="evidence" value="ECO:0007669"/>
    <property type="project" value="UniProtKB-KW"/>
</dbReference>
<dbReference type="PRINTS" id="PR00237">
    <property type="entry name" value="GPCRRHODOPSN"/>
</dbReference>
<feature type="domain" description="G-protein coupled receptors family 1 profile" evidence="10">
    <location>
        <begin position="94"/>
        <end position="354"/>
    </location>
</feature>
<keyword evidence="3 9" id="KW-0812">Transmembrane</keyword>
<sequence length="454" mass="51401">PPSKQYLMQMALSLKRGAAIDNGTQVAGDVIIMSASAVVTTAKGPAESSFLSTTIPVWEKQAAEDDTDQVMRLPWLMSLFIFFYSLIFLLGITGNVLVVFIVLRNKAMQTITNIFITNLAVSDICICLLAVPFTPMSFFFNSWVFGKALCHLVPMTLCITVYVSTLTSTAIAVDRYFVIVYPFKPRMKVYMCVLMIIAIWIISISISLPLGIYHKIIKDDNSTSYSCNEKWPRSQARQFFTVTSLVLQYIVPCTIITFCYSMVSLALRRRSKVKIGSGARSREREELEIRRKKRTNKMLIAMVVIFVSCWMPLNVVLLVRDYQESVMNWYYFTLIFFIAHVIAMSSTIYNPFLYAWMNDNFKKEFKTVLPCLFMGRGQGSSNSCYTQYTNVDTQPSVMLNRSPMKNGNENNCTATNANNTANNAASVKETKAFYDADSEKVHLNIAEDQVTEDT</sequence>
<dbReference type="AlphaFoldDB" id="A0ABD0LJ08"/>
<dbReference type="PROSITE" id="PS50262">
    <property type="entry name" value="G_PROTEIN_RECEP_F1_2"/>
    <property type="match status" value="1"/>
</dbReference>
<evidence type="ECO:0000256" key="9">
    <source>
        <dbReference type="SAM" id="Phobius"/>
    </source>
</evidence>
<dbReference type="PRINTS" id="PR01012">
    <property type="entry name" value="NRPEPTIDEYR"/>
</dbReference>
<dbReference type="Gene3D" id="1.20.1070.10">
    <property type="entry name" value="Rhodopsin 7-helix transmembrane proteins"/>
    <property type="match status" value="1"/>
</dbReference>
<dbReference type="InterPro" id="IPR000276">
    <property type="entry name" value="GPCR_Rhodpsn"/>
</dbReference>
<keyword evidence="12" id="KW-1185">Reference proteome</keyword>
<evidence type="ECO:0000259" key="10">
    <source>
        <dbReference type="PROSITE" id="PS50262"/>
    </source>
</evidence>
<name>A0ABD0LJ08_9CAEN</name>
<keyword evidence="7" id="KW-0675">Receptor</keyword>
<keyword evidence="4 9" id="KW-1133">Transmembrane helix</keyword>
<feature type="transmembrane region" description="Helical" evidence="9">
    <location>
        <begin position="115"/>
        <end position="140"/>
    </location>
</feature>
<dbReference type="InterPro" id="IPR017452">
    <property type="entry name" value="GPCR_Rhodpsn_7TM"/>
</dbReference>
<accession>A0ABD0LJ08</accession>
<evidence type="ECO:0000256" key="4">
    <source>
        <dbReference type="ARBA" id="ARBA00022989"/>
    </source>
</evidence>
<evidence type="ECO:0000256" key="5">
    <source>
        <dbReference type="ARBA" id="ARBA00023040"/>
    </source>
</evidence>
<dbReference type="CDD" id="cd15203">
    <property type="entry name" value="7tmA_NPYR-like"/>
    <property type="match status" value="1"/>
</dbReference>
<feature type="transmembrane region" description="Helical" evidence="9">
    <location>
        <begin position="152"/>
        <end position="177"/>
    </location>
</feature>
<dbReference type="EMBL" id="JACVVK020000044">
    <property type="protein sequence ID" value="KAK7499435.1"/>
    <property type="molecule type" value="Genomic_DNA"/>
</dbReference>
<evidence type="ECO:0000313" key="11">
    <source>
        <dbReference type="EMBL" id="KAK7499435.1"/>
    </source>
</evidence>
<dbReference type="InterPro" id="IPR000611">
    <property type="entry name" value="NPY_rcpt"/>
</dbReference>
<dbReference type="SMART" id="SM01381">
    <property type="entry name" value="7TM_GPCR_Srsx"/>
    <property type="match status" value="1"/>
</dbReference>
<evidence type="ECO:0000256" key="3">
    <source>
        <dbReference type="ARBA" id="ARBA00022692"/>
    </source>
</evidence>
<protein>
    <recommendedName>
        <fullName evidence="10">G-protein coupled receptors family 1 profile domain-containing protein</fullName>
    </recommendedName>
</protein>
<gene>
    <name evidence="11" type="ORF">BaRGS_00009410</name>
</gene>
<dbReference type="Proteomes" id="UP001519460">
    <property type="component" value="Unassembled WGS sequence"/>
</dbReference>
<evidence type="ECO:0000256" key="1">
    <source>
        <dbReference type="ARBA" id="ARBA00004141"/>
    </source>
</evidence>
<evidence type="ECO:0000313" key="12">
    <source>
        <dbReference type="Proteomes" id="UP001519460"/>
    </source>
</evidence>
<comment type="caution">
    <text evidence="11">The sequence shown here is derived from an EMBL/GenBank/DDBJ whole genome shotgun (WGS) entry which is preliminary data.</text>
</comment>
<comment type="subcellular location">
    <subcellularLocation>
        <location evidence="1">Membrane</location>
        <topology evidence="1">Multi-pass membrane protein</topology>
    </subcellularLocation>
</comment>
<keyword evidence="5" id="KW-0297">G-protein coupled receptor</keyword>
<reference evidence="11 12" key="1">
    <citation type="journal article" date="2023" name="Sci. Data">
        <title>Genome assembly of the Korean intertidal mud-creeper Batillaria attramentaria.</title>
        <authorList>
            <person name="Patra A.K."/>
            <person name="Ho P.T."/>
            <person name="Jun S."/>
            <person name="Lee S.J."/>
            <person name="Kim Y."/>
            <person name="Won Y.J."/>
        </authorList>
    </citation>
    <scope>NUCLEOTIDE SEQUENCE [LARGE SCALE GENOMIC DNA]</scope>
    <source>
        <strain evidence="11">Wonlab-2016</strain>
    </source>
</reference>
<dbReference type="PANTHER" id="PTHR24235">
    <property type="entry name" value="NEUROPEPTIDE Y RECEPTOR"/>
    <property type="match status" value="1"/>
</dbReference>
<feature type="transmembrane region" description="Helical" evidence="9">
    <location>
        <begin position="329"/>
        <end position="356"/>
    </location>
</feature>
<feature type="transmembrane region" description="Helical" evidence="9">
    <location>
        <begin position="246"/>
        <end position="267"/>
    </location>
</feature>
<keyword evidence="6 9" id="KW-0472">Membrane</keyword>
<proteinExistence type="inferred from homology"/>
<dbReference type="GO" id="GO:0016020">
    <property type="term" value="C:membrane"/>
    <property type="evidence" value="ECO:0007669"/>
    <property type="project" value="UniProtKB-SubCell"/>
</dbReference>
<evidence type="ECO:0000256" key="8">
    <source>
        <dbReference type="ARBA" id="ARBA00023224"/>
    </source>
</evidence>
<evidence type="ECO:0000256" key="6">
    <source>
        <dbReference type="ARBA" id="ARBA00023136"/>
    </source>
</evidence>
<dbReference type="Pfam" id="PF00001">
    <property type="entry name" value="7tm_1"/>
    <property type="match status" value="1"/>
</dbReference>
<dbReference type="SUPFAM" id="SSF81321">
    <property type="entry name" value="Family A G protein-coupled receptor-like"/>
    <property type="match status" value="1"/>
</dbReference>
<feature type="transmembrane region" description="Helical" evidence="9">
    <location>
        <begin position="75"/>
        <end position="103"/>
    </location>
</feature>
<feature type="transmembrane region" description="Helical" evidence="9">
    <location>
        <begin position="298"/>
        <end position="317"/>
    </location>
</feature>
<keyword evidence="8" id="KW-0807">Transducer</keyword>
<feature type="non-terminal residue" evidence="11">
    <location>
        <position position="1"/>
    </location>
</feature>
<comment type="similarity">
    <text evidence="2">Belongs to the G-protein coupled receptor 1 family.</text>
</comment>
<evidence type="ECO:0000256" key="2">
    <source>
        <dbReference type="ARBA" id="ARBA00010663"/>
    </source>
</evidence>
<dbReference type="PANTHER" id="PTHR24235:SF29">
    <property type="entry name" value="GH23382P"/>
    <property type="match status" value="1"/>
</dbReference>